<feature type="signal peptide" evidence="3">
    <location>
        <begin position="1"/>
        <end position="20"/>
    </location>
</feature>
<dbReference type="GO" id="GO:0016020">
    <property type="term" value="C:membrane"/>
    <property type="evidence" value="ECO:0007669"/>
    <property type="project" value="UniProtKB-UniRule"/>
</dbReference>
<feature type="domain" description="OmpA-like" evidence="4">
    <location>
        <begin position="193"/>
        <end position="308"/>
    </location>
</feature>
<dbReference type="Pfam" id="PF00691">
    <property type="entry name" value="OmpA"/>
    <property type="match status" value="1"/>
</dbReference>
<evidence type="ECO:0000259" key="4">
    <source>
        <dbReference type="PROSITE" id="PS51123"/>
    </source>
</evidence>
<keyword evidence="1" id="KW-0472">Membrane</keyword>
<dbReference type="EMBL" id="JAUHGG010000003">
    <property type="protein sequence ID" value="MDS1820789.1"/>
    <property type="molecule type" value="Genomic_DNA"/>
</dbReference>
<dbReference type="RefSeq" id="WP_311019566.1">
    <property type="nucleotide sequence ID" value="NZ_JAUHGG010000003.1"/>
</dbReference>
<keyword evidence="3" id="KW-0732">Signal</keyword>
<protein>
    <submittedName>
        <fullName evidence="5">OmpA family protein</fullName>
    </submittedName>
</protein>
<evidence type="ECO:0000256" key="3">
    <source>
        <dbReference type="SAM" id="SignalP"/>
    </source>
</evidence>
<feature type="chain" id="PRO_5044026913" evidence="3">
    <location>
        <begin position="21"/>
        <end position="308"/>
    </location>
</feature>
<dbReference type="InterPro" id="IPR036737">
    <property type="entry name" value="OmpA-like_sf"/>
</dbReference>
<dbReference type="Gene3D" id="3.30.1330.60">
    <property type="entry name" value="OmpA-like domain"/>
    <property type="match status" value="1"/>
</dbReference>
<evidence type="ECO:0000313" key="5">
    <source>
        <dbReference type="EMBL" id="MDS1820789.1"/>
    </source>
</evidence>
<gene>
    <name evidence="5" type="ORF">QX249_08995</name>
</gene>
<dbReference type="PROSITE" id="PS51123">
    <property type="entry name" value="OMPA_2"/>
    <property type="match status" value="1"/>
</dbReference>
<sequence length="308" mass="34937">MNRILLASLITASISAPLMANNESIKIPATGVIAHSVLSKAELAKVKNFEMKKAIEIAKEKGELSLTEYKTSIINSTAQAYLLQLPESSATTRKKLEDLTSQAFILSEGYLWAEDVLGNAEESTYKQELNGEMEALKARLIQSRAIRTDVEGVISTLQIELSKIQNLEQKRQTEEAKKLLAAKDDELREIMENKLLLGDFEYNVYYITAHSEPQNEESELLRKVFKSISDLKDIKVEITGRADPRGNREYNNNLARERANVIREIGKESGLKEEQMSVSSYVSDVKIKRNRELHFFDRNTTILIRKLK</sequence>
<evidence type="ECO:0000256" key="2">
    <source>
        <dbReference type="SAM" id="Coils"/>
    </source>
</evidence>
<feature type="coiled-coil region" evidence="2">
    <location>
        <begin position="126"/>
        <end position="193"/>
    </location>
</feature>
<organism evidence="5 6">
    <name type="scientific">Vibrio parahaemolyticus</name>
    <dbReference type="NCBI Taxonomy" id="670"/>
    <lineage>
        <taxon>Bacteria</taxon>
        <taxon>Pseudomonadati</taxon>
        <taxon>Pseudomonadota</taxon>
        <taxon>Gammaproteobacteria</taxon>
        <taxon>Vibrionales</taxon>
        <taxon>Vibrionaceae</taxon>
        <taxon>Vibrio</taxon>
    </lineage>
</organism>
<dbReference type="Proteomes" id="UP001253193">
    <property type="component" value="Unassembled WGS sequence"/>
</dbReference>
<dbReference type="SUPFAM" id="SSF103088">
    <property type="entry name" value="OmpA-like"/>
    <property type="match status" value="1"/>
</dbReference>
<keyword evidence="2" id="KW-0175">Coiled coil</keyword>
<dbReference type="AlphaFoldDB" id="A0AAW8PZE3"/>
<comment type="caution">
    <text evidence="5">The sequence shown here is derived from an EMBL/GenBank/DDBJ whole genome shotgun (WGS) entry which is preliminary data.</text>
</comment>
<reference evidence="5" key="1">
    <citation type="submission" date="2023-06" db="EMBL/GenBank/DDBJ databases">
        <title>Genomic Diversity of Vibrio spp. and Metagenomic Analysis of Pathogens in Florida Gulf Coastal Waters Following Hurricane Ian.</title>
        <authorList>
            <person name="Brumfield K.D."/>
        </authorList>
    </citation>
    <scope>NUCLEOTIDE SEQUENCE</scope>
    <source>
        <strain evidence="5">WBS2B-138</strain>
    </source>
</reference>
<proteinExistence type="predicted"/>
<dbReference type="InterPro" id="IPR006665">
    <property type="entry name" value="OmpA-like"/>
</dbReference>
<evidence type="ECO:0000256" key="1">
    <source>
        <dbReference type="PROSITE-ProRule" id="PRU00473"/>
    </source>
</evidence>
<evidence type="ECO:0000313" key="6">
    <source>
        <dbReference type="Proteomes" id="UP001253193"/>
    </source>
</evidence>
<name>A0AAW8PZE3_VIBPH</name>
<accession>A0AAW8PZE3</accession>